<reference evidence="2 3" key="1">
    <citation type="submission" date="2022-06" db="EMBL/GenBank/DDBJ databases">
        <title>Roseomonas CN29.</title>
        <authorList>
            <person name="Cheng Y."/>
            <person name="He X."/>
        </authorList>
    </citation>
    <scope>NUCLEOTIDE SEQUENCE [LARGE SCALE GENOMIC DNA]</scope>
    <source>
        <strain evidence="2 3">CN29</strain>
    </source>
</reference>
<dbReference type="RefSeq" id="WP_257718715.1">
    <property type="nucleotide sequence ID" value="NZ_JANJOU010000028.1"/>
</dbReference>
<keyword evidence="1" id="KW-0732">Signal</keyword>
<evidence type="ECO:0000313" key="2">
    <source>
        <dbReference type="EMBL" id="MCR0985063.1"/>
    </source>
</evidence>
<comment type="caution">
    <text evidence="2">The sequence shown here is derived from an EMBL/GenBank/DDBJ whole genome shotgun (WGS) entry which is preliminary data.</text>
</comment>
<evidence type="ECO:0000313" key="3">
    <source>
        <dbReference type="Proteomes" id="UP001524642"/>
    </source>
</evidence>
<proteinExistence type="predicted"/>
<dbReference type="Proteomes" id="UP001524642">
    <property type="component" value="Unassembled WGS sequence"/>
</dbReference>
<sequence length="140" mass="15526">MRRAVTLLLAVLAVGPATAARLPGPVSDIRITANGARGNDVSGEETAAQCARFRLRPREVRAYFAAARRVDARAYYHDLEMSRCHAEGLVTLADGRRARWRIDRERRGIVLPRGGTAIYLSCPRCTAQAFERVYDPEQDG</sequence>
<feature type="signal peptide" evidence="1">
    <location>
        <begin position="1"/>
        <end position="19"/>
    </location>
</feature>
<gene>
    <name evidence="2" type="ORF">NRP21_23705</name>
</gene>
<organism evidence="2 3">
    <name type="scientific">Roseomonas populi</name>
    <dbReference type="NCBI Taxonomy" id="3121582"/>
    <lineage>
        <taxon>Bacteria</taxon>
        <taxon>Pseudomonadati</taxon>
        <taxon>Pseudomonadota</taxon>
        <taxon>Alphaproteobacteria</taxon>
        <taxon>Acetobacterales</taxon>
        <taxon>Roseomonadaceae</taxon>
        <taxon>Roseomonas</taxon>
    </lineage>
</organism>
<protein>
    <submittedName>
        <fullName evidence="2">Uncharacterized protein</fullName>
    </submittedName>
</protein>
<evidence type="ECO:0000256" key="1">
    <source>
        <dbReference type="SAM" id="SignalP"/>
    </source>
</evidence>
<accession>A0ABT1XAC7</accession>
<feature type="chain" id="PRO_5046703033" evidence="1">
    <location>
        <begin position="20"/>
        <end position="140"/>
    </location>
</feature>
<dbReference type="EMBL" id="JANJOU010000028">
    <property type="protein sequence ID" value="MCR0985063.1"/>
    <property type="molecule type" value="Genomic_DNA"/>
</dbReference>
<name>A0ABT1XAC7_9PROT</name>
<keyword evidence="3" id="KW-1185">Reference proteome</keyword>